<dbReference type="Proteomes" id="UP000054608">
    <property type="component" value="Unassembled WGS sequence"/>
</dbReference>
<gene>
    <name evidence="2" type="primary">lvhB_7</name>
    <name evidence="2" type="ORF">Lrub_0706</name>
</gene>
<sequence>MTTLRKTINRLHQKLLWAMCLAPTTTFAASIESILNNSIRFLQGPLARSVGILIIIGCGYLCIAKQKFPKEQFAMVLVGLGIVFGGSSLYSVLVG</sequence>
<feature type="transmembrane region" description="Helical" evidence="1">
    <location>
        <begin position="75"/>
        <end position="93"/>
    </location>
</feature>
<proteinExistence type="predicted"/>
<evidence type="ECO:0000313" key="2">
    <source>
        <dbReference type="EMBL" id="KTD49607.1"/>
    </source>
</evidence>
<keyword evidence="1" id="KW-1133">Transmembrane helix</keyword>
<dbReference type="STRING" id="458.Lrub_0706"/>
<dbReference type="InterPro" id="IPR007039">
    <property type="entry name" value="TrbC/VirB2"/>
</dbReference>
<organism evidence="2 3">
    <name type="scientific">Legionella rubrilucens</name>
    <dbReference type="NCBI Taxonomy" id="458"/>
    <lineage>
        <taxon>Bacteria</taxon>
        <taxon>Pseudomonadati</taxon>
        <taxon>Pseudomonadota</taxon>
        <taxon>Gammaproteobacteria</taxon>
        <taxon>Legionellales</taxon>
        <taxon>Legionellaceae</taxon>
        <taxon>Legionella</taxon>
    </lineage>
</organism>
<dbReference type="PATRIC" id="fig|458.5.peg.732"/>
<dbReference type="EMBL" id="LNYT01000006">
    <property type="protein sequence ID" value="KTD49607.1"/>
    <property type="molecule type" value="Genomic_DNA"/>
</dbReference>
<keyword evidence="1" id="KW-0812">Transmembrane</keyword>
<evidence type="ECO:0000313" key="3">
    <source>
        <dbReference type="Proteomes" id="UP000054608"/>
    </source>
</evidence>
<feature type="transmembrane region" description="Helical" evidence="1">
    <location>
        <begin position="44"/>
        <end position="63"/>
    </location>
</feature>
<keyword evidence="3" id="KW-1185">Reference proteome</keyword>
<name>A0A0W0XXV4_9GAMM</name>
<evidence type="ECO:0000256" key="1">
    <source>
        <dbReference type="SAM" id="Phobius"/>
    </source>
</evidence>
<keyword evidence="1" id="KW-0472">Membrane</keyword>
<dbReference type="RefSeq" id="WP_058530818.1">
    <property type="nucleotide sequence ID" value="NZ_CAAAIN010000013.1"/>
</dbReference>
<reference evidence="2" key="1">
    <citation type="submission" date="2015-11" db="EMBL/GenBank/DDBJ databases">
        <title>Genomic analysis of 38 Legionella species identifies large and diverse effector repertoires.</title>
        <authorList>
            <person name="Burstein D."/>
            <person name="Amaro F."/>
            <person name="Zusman T."/>
            <person name="Lifshitz Z."/>
            <person name="Cohen O."/>
            <person name="Gilbert J.A."/>
            <person name="Pupko T."/>
            <person name="Shuman H.A."/>
            <person name="Segal G."/>
        </authorList>
    </citation>
    <scope>NUCLEOTIDE SEQUENCE [LARGE SCALE GENOMIC DNA]</scope>
    <source>
        <strain evidence="2">WA-270A-C2</strain>
    </source>
</reference>
<protein>
    <submittedName>
        <fullName evidence="2">Vir protein</fullName>
    </submittedName>
</protein>
<dbReference type="Pfam" id="PF04956">
    <property type="entry name" value="TrbC"/>
    <property type="match status" value="1"/>
</dbReference>
<dbReference type="AlphaFoldDB" id="A0A0W0XXV4"/>
<dbReference type="OrthoDB" id="5646795at2"/>
<accession>A0A0W0XXV4</accession>
<comment type="caution">
    <text evidence="2">The sequence shown here is derived from an EMBL/GenBank/DDBJ whole genome shotgun (WGS) entry which is preliminary data.</text>
</comment>